<keyword evidence="1" id="KW-0732">Signal</keyword>
<evidence type="ECO:0000256" key="1">
    <source>
        <dbReference type="SAM" id="SignalP"/>
    </source>
</evidence>
<protein>
    <submittedName>
        <fullName evidence="2">Uncharacterized protein</fullName>
    </submittedName>
</protein>
<evidence type="ECO:0000313" key="3">
    <source>
        <dbReference type="Proteomes" id="UP000470186"/>
    </source>
</evidence>
<gene>
    <name evidence="2" type="ORF">GHO30_11545</name>
</gene>
<dbReference type="RefSeq" id="WP_153351303.1">
    <property type="nucleotide sequence ID" value="NZ_WIVX01000045.1"/>
</dbReference>
<name>A0A7X2CHS5_9PSED</name>
<dbReference type="EMBL" id="WIVX01000045">
    <property type="protein sequence ID" value="MQU32015.1"/>
    <property type="molecule type" value="Genomic_DNA"/>
</dbReference>
<dbReference type="AlphaFoldDB" id="A0A7X2CHS5"/>
<dbReference type="Proteomes" id="UP000470186">
    <property type="component" value="Unassembled WGS sequence"/>
</dbReference>
<proteinExistence type="predicted"/>
<sequence length="86" mass="9425">MKMKYTVLLGVAAALLILLAGWSLAGEFKAATVAEIQSVAANSKCAKKLLQDANRFGQEITRRDVKHVKDQCVSIDQQSKAFECVR</sequence>
<keyword evidence="3" id="KW-1185">Reference proteome</keyword>
<evidence type="ECO:0000313" key="2">
    <source>
        <dbReference type="EMBL" id="MQU32015.1"/>
    </source>
</evidence>
<feature type="signal peptide" evidence="1">
    <location>
        <begin position="1"/>
        <end position="25"/>
    </location>
</feature>
<accession>A0A7X2CHS5</accession>
<comment type="caution">
    <text evidence="2">The sequence shown here is derived from an EMBL/GenBank/DDBJ whole genome shotgun (WGS) entry which is preliminary data.</text>
</comment>
<reference evidence="2 3" key="1">
    <citation type="submission" date="2019-10" db="EMBL/GenBank/DDBJ databases">
        <title>Evaluation of single-gene subtyping targets for Pseudomonas.</title>
        <authorList>
            <person name="Reichler S.J."/>
            <person name="Orsi R.H."/>
            <person name="Wiedmann M."/>
            <person name="Martin N.H."/>
            <person name="Murphy S.I."/>
        </authorList>
    </citation>
    <scope>NUCLEOTIDE SEQUENCE [LARGE SCALE GENOMIC DNA]</scope>
    <source>
        <strain evidence="2 3">FSL R10-2107</strain>
    </source>
</reference>
<feature type="chain" id="PRO_5031318599" evidence="1">
    <location>
        <begin position="26"/>
        <end position="86"/>
    </location>
</feature>
<organism evidence="2 3">
    <name type="scientific">Pseudomonas helleri</name>
    <dbReference type="NCBI Taxonomy" id="1608996"/>
    <lineage>
        <taxon>Bacteria</taxon>
        <taxon>Pseudomonadati</taxon>
        <taxon>Pseudomonadota</taxon>
        <taxon>Gammaproteobacteria</taxon>
        <taxon>Pseudomonadales</taxon>
        <taxon>Pseudomonadaceae</taxon>
        <taxon>Pseudomonas</taxon>
    </lineage>
</organism>